<protein>
    <submittedName>
        <fullName evidence="1">Uncharacterized protein</fullName>
    </submittedName>
</protein>
<accession>A0A2C6BJE8</accession>
<dbReference type="EMBL" id="NIRN01000001">
    <property type="protein sequence ID" value="PHI06636.1"/>
    <property type="molecule type" value="Genomic_DNA"/>
</dbReference>
<gene>
    <name evidence="1" type="ORF">CBG54_06100</name>
</gene>
<dbReference type="Proteomes" id="UP000224182">
    <property type="component" value="Unassembled WGS sequence"/>
</dbReference>
<proteinExistence type="predicted"/>
<comment type="caution">
    <text evidence="1">The sequence shown here is derived from an EMBL/GenBank/DDBJ whole genome shotgun (WGS) entry which is preliminary data.</text>
</comment>
<dbReference type="GO" id="GO:0006355">
    <property type="term" value="P:regulation of DNA-templated transcription"/>
    <property type="evidence" value="ECO:0007669"/>
    <property type="project" value="InterPro"/>
</dbReference>
<sequence length="163" mass="18640">MSNTNENQEKKEGTYFLKQFVRGNTNNKGSIVQLSISRKTGDMLITIAPQKGMNGNLPIFDYEKKMIFNLTEEEIIKTMALFKTAKEGEVSFPHLNGKNPKTIIFKNSFYNEKLQFQLYVKQGENGVGFFFNPIEARVLLKNLEDSISIYNKMNAVLALNNIE</sequence>
<dbReference type="AlphaFoldDB" id="A0A2C6BJE8"/>
<dbReference type="InterPro" id="IPR009044">
    <property type="entry name" value="ssDNA-bd_transcriptional_reg"/>
</dbReference>
<dbReference type="Gene3D" id="2.30.31.10">
    <property type="entry name" value="Transcriptional Coactivator Pc4, Chain A"/>
    <property type="match status" value="1"/>
</dbReference>
<organism evidence="1 2">
    <name type="scientific">Fusobacterium nucleatum subsp. polymorphum</name>
    <name type="common">Fusobacterium polymorphum</name>
    <dbReference type="NCBI Taxonomy" id="76857"/>
    <lineage>
        <taxon>Bacteria</taxon>
        <taxon>Fusobacteriati</taxon>
        <taxon>Fusobacteriota</taxon>
        <taxon>Fusobacteriia</taxon>
        <taxon>Fusobacteriales</taxon>
        <taxon>Fusobacteriaceae</taxon>
        <taxon>Fusobacterium</taxon>
    </lineage>
</organism>
<evidence type="ECO:0000313" key="2">
    <source>
        <dbReference type="Proteomes" id="UP000224182"/>
    </source>
</evidence>
<dbReference type="RefSeq" id="WP_098974396.1">
    <property type="nucleotide sequence ID" value="NZ_CP077115.1"/>
</dbReference>
<dbReference type="GO" id="GO:0003677">
    <property type="term" value="F:DNA binding"/>
    <property type="evidence" value="ECO:0007669"/>
    <property type="project" value="InterPro"/>
</dbReference>
<reference evidence="1 2" key="1">
    <citation type="submission" date="2017-06" db="EMBL/GenBank/DDBJ databases">
        <title>Draft genome sequence of Fusobacterium nucleatum subsp. polymorphum KCOM 1271 (=ChDC F305).</title>
        <authorList>
            <person name="Kook J.-K."/>
            <person name="Park S.-N."/>
            <person name="Lim Y.K."/>
            <person name="Roh H."/>
        </authorList>
    </citation>
    <scope>NUCLEOTIDE SEQUENCE [LARGE SCALE GENOMIC DNA]</scope>
    <source>
        <strain evidence="2">KCOM 1271 (ChDC F305)</strain>
    </source>
</reference>
<evidence type="ECO:0000313" key="1">
    <source>
        <dbReference type="EMBL" id="PHI06636.1"/>
    </source>
</evidence>
<name>A0A2C6BJE8_FUSNP</name>